<evidence type="ECO:0000259" key="2">
    <source>
        <dbReference type="Pfam" id="PF17931"/>
    </source>
</evidence>
<keyword evidence="1" id="KW-1133">Transmembrane helix</keyword>
<keyword evidence="1" id="KW-0472">Membrane</keyword>
<dbReference type="EMBL" id="VDCS01000014">
    <property type="protein sequence ID" value="TNJ42448.1"/>
    <property type="molecule type" value="Genomic_DNA"/>
</dbReference>
<evidence type="ECO:0000313" key="3">
    <source>
        <dbReference type="EMBL" id="TNJ42448.1"/>
    </source>
</evidence>
<dbReference type="Proteomes" id="UP000308713">
    <property type="component" value="Unassembled WGS sequence"/>
</dbReference>
<feature type="transmembrane region" description="Helical" evidence="1">
    <location>
        <begin position="86"/>
        <end position="107"/>
    </location>
</feature>
<evidence type="ECO:0000313" key="4">
    <source>
        <dbReference type="Proteomes" id="UP000308713"/>
    </source>
</evidence>
<dbReference type="Pfam" id="PF17931">
    <property type="entry name" value="TetR_C_23"/>
    <property type="match status" value="1"/>
</dbReference>
<comment type="caution">
    <text evidence="3">The sequence shown here is derived from an EMBL/GenBank/DDBJ whole genome shotgun (WGS) entry which is preliminary data.</text>
</comment>
<evidence type="ECO:0000256" key="1">
    <source>
        <dbReference type="SAM" id="Phobius"/>
    </source>
</evidence>
<dbReference type="InterPro" id="IPR036271">
    <property type="entry name" value="Tet_transcr_reg_TetR-rel_C_sf"/>
</dbReference>
<protein>
    <submittedName>
        <fullName evidence="3">TetR/AcrR family transcriptional regulator</fullName>
    </submittedName>
</protein>
<keyword evidence="4" id="KW-1185">Reference proteome</keyword>
<gene>
    <name evidence="3" type="ORF">FGF67_14370</name>
</gene>
<dbReference type="OrthoDB" id="977687at2"/>
<name>A0A5C4SGJ9_9FLAO</name>
<proteinExistence type="predicted"/>
<dbReference type="RefSeq" id="WP_139698456.1">
    <property type="nucleotide sequence ID" value="NZ_VDCS01000014.1"/>
</dbReference>
<accession>A0A5C4SGJ9</accession>
<keyword evidence="1" id="KW-0812">Transmembrane</keyword>
<sequence>MAKKKAPSKHDLLSAYIDFVLTHNENPKSVYGFTKMNNTDESEFYKYFASFQAIESAVFTSFFENSMTVLEQTEQYQTFDARNKLLAFYFTFFEILSVNRSFVLYVLKKYDNSLKFAPALKGLKLVFIQYVASLGIQMIDIKQAQLERMQQRTLKESAWIQLLITMKFWKEDHSNAFEKTDIFIEKSVNTTFDILNVAPLESMMDLGKFLFKETFSMN</sequence>
<feature type="domain" description="Tetracyclin repressor-like C-terminal" evidence="2">
    <location>
        <begin position="84"/>
        <end position="210"/>
    </location>
</feature>
<dbReference type="SUPFAM" id="SSF48498">
    <property type="entry name" value="Tetracyclin repressor-like, C-terminal domain"/>
    <property type="match status" value="1"/>
</dbReference>
<dbReference type="InterPro" id="IPR041673">
    <property type="entry name" value="TetR_C_23"/>
</dbReference>
<reference evidence="3 4" key="1">
    <citation type="submission" date="2019-05" db="EMBL/GenBank/DDBJ databases">
        <title>Tamlana fucoidanivorans sp. nov., isolated from the surface of algae collected from Fujian province in China.</title>
        <authorList>
            <person name="Li J."/>
        </authorList>
    </citation>
    <scope>NUCLEOTIDE SEQUENCE [LARGE SCALE GENOMIC DNA]</scope>
    <source>
        <strain evidence="3 4">CW2-9</strain>
    </source>
</reference>
<organism evidence="3 4">
    <name type="scientific">Allotamlana fucoidanivorans</name>
    <dbReference type="NCBI Taxonomy" id="2583814"/>
    <lineage>
        <taxon>Bacteria</taxon>
        <taxon>Pseudomonadati</taxon>
        <taxon>Bacteroidota</taxon>
        <taxon>Flavobacteriia</taxon>
        <taxon>Flavobacteriales</taxon>
        <taxon>Flavobacteriaceae</taxon>
        <taxon>Allotamlana</taxon>
    </lineage>
</organism>
<dbReference type="AlphaFoldDB" id="A0A5C4SGJ9"/>